<proteinExistence type="predicted"/>
<dbReference type="SUPFAM" id="SSF48452">
    <property type="entry name" value="TPR-like"/>
    <property type="match status" value="1"/>
</dbReference>
<dbReference type="InterPro" id="IPR019734">
    <property type="entry name" value="TPR_rpt"/>
</dbReference>
<dbReference type="InterPro" id="IPR011990">
    <property type="entry name" value="TPR-like_helical_dom_sf"/>
</dbReference>
<evidence type="ECO:0000256" key="1">
    <source>
        <dbReference type="SAM" id="MobiDB-lite"/>
    </source>
</evidence>
<dbReference type="GeneID" id="20228587"/>
<reference evidence="2 3" key="1">
    <citation type="journal article" date="2011" name="Proc. Natl. Acad. Sci. U.S.A.">
        <title>Niche of harmful alga Aureococcus anophagefferens revealed through ecogenomics.</title>
        <authorList>
            <person name="Gobler C.J."/>
            <person name="Berry D.L."/>
            <person name="Dyhrman S.T."/>
            <person name="Wilhelm S.W."/>
            <person name="Salamov A."/>
            <person name="Lobanov A.V."/>
            <person name="Zhang Y."/>
            <person name="Collier J.L."/>
            <person name="Wurch L.L."/>
            <person name="Kustka A.B."/>
            <person name="Dill B.D."/>
            <person name="Shah M."/>
            <person name="VerBerkmoes N.C."/>
            <person name="Kuo A."/>
            <person name="Terry A."/>
            <person name="Pangilinan J."/>
            <person name="Lindquist E.A."/>
            <person name="Lucas S."/>
            <person name="Paulsen I.T."/>
            <person name="Hattenrath-Lehmann T.K."/>
            <person name="Talmage S.C."/>
            <person name="Walker E.A."/>
            <person name="Koch F."/>
            <person name="Burson A.M."/>
            <person name="Marcoval M.A."/>
            <person name="Tang Y.Z."/>
            <person name="Lecleir G.R."/>
            <person name="Coyne K.J."/>
            <person name="Berg G.M."/>
            <person name="Bertrand E.M."/>
            <person name="Saito M.A."/>
            <person name="Gladyshev V.N."/>
            <person name="Grigoriev I.V."/>
        </authorList>
    </citation>
    <scope>NUCLEOTIDE SEQUENCE [LARGE SCALE GENOMIC DNA]</scope>
    <source>
        <strain evidence="3">CCMP 1984</strain>
    </source>
</reference>
<sequence length="270" mass="30003">MMHYNLAIPLFNGGDFSSAETELSVAIKYSPKIAQYYACRGEAAYYQHKFDSACLDFRLALRLDPTPLSSPHPRYAGYTILVLDSSNLNPFAHLTAIHMPWLSFFLIPVHIENSQVIKTRVVDGLPPPRSRRAALEPGPHRISASLRSTDEMLGELLDVQSSANMKGRATIPVASRSANMWARHLRRRDIQTIARWRKRAASGGAVRLGSVPRPNFGSLSSHRASGIVRHGGHQMLSRQLLGSSRFDRDHLSASDGRAAPRVTRCSPRNE</sequence>
<dbReference type="EMBL" id="GL833139">
    <property type="protein sequence ID" value="EGB05749.1"/>
    <property type="molecule type" value="Genomic_DNA"/>
</dbReference>
<dbReference type="KEGG" id="aaf:AURANDRAFT_72182"/>
<name>F0YGT1_AURAN</name>
<dbReference type="InParanoid" id="F0YGT1"/>
<gene>
    <name evidence="2" type="ORF">AURANDRAFT_72182</name>
</gene>
<protein>
    <submittedName>
        <fullName evidence="2">Uncharacterized protein</fullName>
    </submittedName>
</protein>
<accession>F0YGT1</accession>
<feature type="region of interest" description="Disordered" evidence="1">
    <location>
        <begin position="247"/>
        <end position="270"/>
    </location>
</feature>
<dbReference type="SMART" id="SM00028">
    <property type="entry name" value="TPR"/>
    <property type="match status" value="1"/>
</dbReference>
<evidence type="ECO:0000313" key="2">
    <source>
        <dbReference type="EMBL" id="EGB05749.1"/>
    </source>
</evidence>
<dbReference type="OrthoDB" id="1926212at2759"/>
<evidence type="ECO:0000313" key="3">
    <source>
        <dbReference type="Proteomes" id="UP000002729"/>
    </source>
</evidence>
<organism evidence="3">
    <name type="scientific">Aureococcus anophagefferens</name>
    <name type="common">Harmful bloom alga</name>
    <dbReference type="NCBI Taxonomy" id="44056"/>
    <lineage>
        <taxon>Eukaryota</taxon>
        <taxon>Sar</taxon>
        <taxon>Stramenopiles</taxon>
        <taxon>Ochrophyta</taxon>
        <taxon>Pelagophyceae</taxon>
        <taxon>Pelagomonadales</taxon>
        <taxon>Pelagomonadaceae</taxon>
        <taxon>Aureococcus</taxon>
    </lineage>
</organism>
<dbReference type="Proteomes" id="UP000002729">
    <property type="component" value="Unassembled WGS sequence"/>
</dbReference>
<keyword evidence="3" id="KW-1185">Reference proteome</keyword>
<dbReference type="Gene3D" id="1.25.40.10">
    <property type="entry name" value="Tetratricopeptide repeat domain"/>
    <property type="match status" value="1"/>
</dbReference>
<dbReference type="RefSeq" id="XP_009039588.1">
    <property type="nucleotide sequence ID" value="XM_009041340.1"/>
</dbReference>
<dbReference type="AlphaFoldDB" id="F0YGT1"/>